<dbReference type="RefSeq" id="WP_100129255.1">
    <property type="nucleotide sequence ID" value="NZ_CADDYI010000016.1"/>
</dbReference>
<dbReference type="InterPro" id="IPR035093">
    <property type="entry name" value="RelE/ParE_toxin_dom_sf"/>
</dbReference>
<protein>
    <submittedName>
        <fullName evidence="1">Killer protein</fullName>
    </submittedName>
</protein>
<evidence type="ECO:0000313" key="1">
    <source>
        <dbReference type="EMBL" id="PIT68558.1"/>
    </source>
</evidence>
<dbReference type="SUPFAM" id="SSF143011">
    <property type="entry name" value="RelE-like"/>
    <property type="match status" value="1"/>
</dbReference>
<sequence length="104" mass="12117">MIHKRTNRGDLVIESFADKRCKDLLEGKTPKGFPATLVRIAQRKLFMLDKAVDLKDLRSPPGNHLEALKGERKGQYSIRINNQFRLCFEWRTNGAYEVEIVDYH</sequence>
<dbReference type="AlphaFoldDB" id="A0A2M6UQT7"/>
<evidence type="ECO:0000313" key="2">
    <source>
        <dbReference type="Proteomes" id="UP000229839"/>
    </source>
</evidence>
<accession>A0A2M6UQT7</accession>
<gene>
    <name evidence="1" type="ORF">CER18_06560</name>
</gene>
<name>A0A2M6UQT7_9HYPH</name>
<dbReference type="STRING" id="85701.BM1374166_00305"/>
<organism evidence="1 2">
    <name type="scientific">Bartonella tribocorum</name>
    <dbReference type="NCBI Taxonomy" id="85701"/>
    <lineage>
        <taxon>Bacteria</taxon>
        <taxon>Pseudomonadati</taxon>
        <taxon>Pseudomonadota</taxon>
        <taxon>Alphaproteobacteria</taxon>
        <taxon>Hyphomicrobiales</taxon>
        <taxon>Bartonellaceae</taxon>
        <taxon>Bartonella</taxon>
    </lineage>
</organism>
<dbReference type="PANTHER" id="PTHR40266">
    <property type="entry name" value="TOXIN HIGB-1"/>
    <property type="match status" value="1"/>
</dbReference>
<proteinExistence type="predicted"/>
<dbReference type="Gene3D" id="3.30.2310.20">
    <property type="entry name" value="RelE-like"/>
    <property type="match status" value="1"/>
</dbReference>
<comment type="caution">
    <text evidence="1">The sequence shown here is derived from an EMBL/GenBank/DDBJ whole genome shotgun (WGS) entry which is preliminary data.</text>
</comment>
<dbReference type="OrthoDB" id="9801102at2"/>
<dbReference type="Proteomes" id="UP000229839">
    <property type="component" value="Unassembled WGS sequence"/>
</dbReference>
<dbReference type="PANTHER" id="PTHR40266:SF2">
    <property type="entry name" value="TOXIN HIGB-1"/>
    <property type="match status" value="1"/>
</dbReference>
<dbReference type="Pfam" id="PF05015">
    <property type="entry name" value="HigB-like_toxin"/>
    <property type="match status" value="1"/>
</dbReference>
<dbReference type="EMBL" id="NJGE01000015">
    <property type="protein sequence ID" value="PIT68558.1"/>
    <property type="molecule type" value="Genomic_DNA"/>
</dbReference>
<reference evidence="1 2" key="1">
    <citation type="submission" date="2017-06" db="EMBL/GenBank/DDBJ databases">
        <title>Draft genome of Bartonella tribocorum strain L103, isolated from a rodent in Laos.</title>
        <authorList>
            <person name="Hadjadj L."/>
            <person name="Jiyipong T."/>
            <person name="Morand S."/>
            <person name="Diene S.M."/>
            <person name="Rolain J.-M."/>
        </authorList>
    </citation>
    <scope>NUCLEOTIDE SEQUENCE [LARGE SCALE GENOMIC DNA]</scope>
    <source>
        <strain evidence="1 2">L103</strain>
    </source>
</reference>
<dbReference type="InterPro" id="IPR007711">
    <property type="entry name" value="HigB-1"/>
</dbReference>